<dbReference type="Pfam" id="PF13476">
    <property type="entry name" value="AAA_23"/>
    <property type="match status" value="1"/>
</dbReference>
<organism evidence="2 3">
    <name type="scientific">Xenorhabdus khoisanae</name>
    <dbReference type="NCBI Taxonomy" id="880157"/>
    <lineage>
        <taxon>Bacteria</taxon>
        <taxon>Pseudomonadati</taxon>
        <taxon>Pseudomonadota</taxon>
        <taxon>Gammaproteobacteria</taxon>
        <taxon>Enterobacterales</taxon>
        <taxon>Morganellaceae</taxon>
        <taxon>Xenorhabdus</taxon>
    </lineage>
</organism>
<protein>
    <recommendedName>
        <fullName evidence="1">Rad50/SbcC-type AAA domain-containing protein</fullName>
    </recommendedName>
</protein>
<accession>A0A0J5FNA6</accession>
<comment type="caution">
    <text evidence="2">The sequence shown here is derived from an EMBL/GenBank/DDBJ whole genome shotgun (WGS) entry which is preliminary data.</text>
</comment>
<keyword evidence="3" id="KW-1185">Reference proteome</keyword>
<dbReference type="STRING" id="880157.AB204_18995"/>
<evidence type="ECO:0000313" key="3">
    <source>
        <dbReference type="Proteomes" id="UP000036277"/>
    </source>
</evidence>
<dbReference type="SUPFAM" id="SSF52540">
    <property type="entry name" value="P-loop containing nucleoside triphosphate hydrolases"/>
    <property type="match status" value="1"/>
</dbReference>
<dbReference type="InterPro" id="IPR038729">
    <property type="entry name" value="Rad50/SbcC_AAA"/>
</dbReference>
<reference evidence="2 3" key="1">
    <citation type="submission" date="2015-06" db="EMBL/GenBank/DDBJ databases">
        <title>Draft Whole-Genome Sequence of the Entomopathogenic Bacterium Xenorhabdus khoisanae.</title>
        <authorList>
            <person name="Naidoo S."/>
            <person name="Featherston J."/>
            <person name="Gray V.M."/>
        </authorList>
    </citation>
    <scope>NUCLEOTIDE SEQUENCE [LARGE SCALE GENOMIC DNA]</scope>
    <source>
        <strain evidence="2 3">MCB</strain>
    </source>
</reference>
<dbReference type="PATRIC" id="fig|880157.4.peg.4086"/>
<dbReference type="Gene3D" id="3.40.50.300">
    <property type="entry name" value="P-loop containing nucleotide triphosphate hydrolases"/>
    <property type="match status" value="1"/>
</dbReference>
<name>A0A0J5FNA6_9GAMM</name>
<evidence type="ECO:0000313" key="2">
    <source>
        <dbReference type="EMBL" id="KMJ43569.1"/>
    </source>
</evidence>
<proteinExistence type="predicted"/>
<gene>
    <name evidence="2" type="ORF">AB204_18995</name>
</gene>
<dbReference type="InterPro" id="IPR027417">
    <property type="entry name" value="P-loop_NTPase"/>
</dbReference>
<sequence length="122" mass="13936">MLTPNSKLNIIVGDNEAGKSTLLEAIALALTGRVNGRSASEEFNSHWFNTDFVNDFLLEHKKGERVSFPEISIELFFDNQPELQALCDVMDAPFFSRKQCHLFSDVLNCGRTSHEYDQSRWH</sequence>
<dbReference type="Proteomes" id="UP000036277">
    <property type="component" value="Unassembled WGS sequence"/>
</dbReference>
<dbReference type="GO" id="GO:0016887">
    <property type="term" value="F:ATP hydrolysis activity"/>
    <property type="evidence" value="ECO:0007669"/>
    <property type="project" value="InterPro"/>
</dbReference>
<dbReference type="AlphaFoldDB" id="A0A0J5FNA6"/>
<dbReference type="GO" id="GO:0006302">
    <property type="term" value="P:double-strand break repair"/>
    <property type="evidence" value="ECO:0007669"/>
    <property type="project" value="InterPro"/>
</dbReference>
<dbReference type="EMBL" id="LFCV01000170">
    <property type="protein sequence ID" value="KMJ43569.1"/>
    <property type="molecule type" value="Genomic_DNA"/>
</dbReference>
<evidence type="ECO:0000259" key="1">
    <source>
        <dbReference type="Pfam" id="PF13476"/>
    </source>
</evidence>
<feature type="domain" description="Rad50/SbcC-type AAA" evidence="1">
    <location>
        <begin position="4"/>
        <end position="65"/>
    </location>
</feature>